<evidence type="ECO:0000313" key="1">
    <source>
        <dbReference type="EMBL" id="BDI33916.1"/>
    </source>
</evidence>
<gene>
    <name evidence="1" type="ORF">CCAX7_59670</name>
</gene>
<proteinExistence type="predicted"/>
<protein>
    <submittedName>
        <fullName evidence="1">Uncharacterized protein</fullName>
    </submittedName>
</protein>
<dbReference type="EMBL" id="AP025739">
    <property type="protein sequence ID" value="BDI33916.1"/>
    <property type="molecule type" value="Genomic_DNA"/>
</dbReference>
<organism evidence="1 2">
    <name type="scientific">Capsulimonas corticalis</name>
    <dbReference type="NCBI Taxonomy" id="2219043"/>
    <lineage>
        <taxon>Bacteria</taxon>
        <taxon>Bacillati</taxon>
        <taxon>Armatimonadota</taxon>
        <taxon>Armatimonadia</taxon>
        <taxon>Capsulimonadales</taxon>
        <taxon>Capsulimonadaceae</taxon>
        <taxon>Capsulimonas</taxon>
    </lineage>
</organism>
<dbReference type="Proteomes" id="UP000287394">
    <property type="component" value="Chromosome"/>
</dbReference>
<keyword evidence="2" id="KW-1185">Reference proteome</keyword>
<name>A0A402CZN2_9BACT</name>
<evidence type="ECO:0000313" key="2">
    <source>
        <dbReference type="Proteomes" id="UP000287394"/>
    </source>
</evidence>
<accession>A0A402CZN2</accession>
<dbReference type="KEGG" id="ccot:CCAX7_59670"/>
<sequence>MSIDFLDWPDWVLEDDPNFVEIVQPIYMPPNTPIYVPPTWSPDPFAWHQEPFGAVLEPEGYEIMQTKKRRTTADYAQQMPMTYTAAMAIFESVVDPSVWGKHLVTDKPSKFDDAGRSLQDVSWKTIIAGKWIDGKNGKRGFPQQPMKLLDVIKTLADPDHCSIGNIDRWDRDLTHYKVRHIRIDIDLDRVFERDDIEALRSEIQLVKCIFAEFALEAHVMRTGNRGIQVTAPIRPLPLQIAAVLVEAIQSVLRSASRYWIAKDFQSNLDGILRLPLGRHAWSKSISWMLGDDGSILPLEEQINAVQSAFGRNGDLDDTWTHNITEIIAKQRHNTSASDILAALAYEMPAHPLIEAWRRAKSLYCKDESSIYAQPSQVIQQISTREDSKASIKHIPRPHGAPINKTKAWQILNAGFEPGESYAYYTNQTFAGVRGKDAIGCAITAFGGNCDLAREWLEDQARSIPGSTERAISDRLGLIGRLIYKNNTYERLQKQVVAKKSKDLAGEVLAEETLLANQIVAFLPGLRKASSCRTKTFQPQALVTIRHILELMQLACRITDDGLIDLSFRTLDAAIKDRWPEHATSAMDVSRQMEWIVEGERCLFQALRVKEMPTSKFDPIRYALGNDFIAILDVVDGR</sequence>
<reference evidence="1 2" key="1">
    <citation type="journal article" date="2019" name="Int. J. Syst. Evol. Microbiol.">
        <title>Capsulimonas corticalis gen. nov., sp. nov., an aerobic capsulated bacterium, of a novel bacterial order, Capsulimonadales ord. nov., of the class Armatimonadia of the phylum Armatimonadetes.</title>
        <authorList>
            <person name="Li J."/>
            <person name="Kudo C."/>
            <person name="Tonouchi A."/>
        </authorList>
    </citation>
    <scope>NUCLEOTIDE SEQUENCE [LARGE SCALE GENOMIC DNA]</scope>
    <source>
        <strain evidence="1 2">AX-7</strain>
    </source>
</reference>
<dbReference type="AlphaFoldDB" id="A0A402CZN2"/>